<keyword evidence="2" id="KW-0812">Transmembrane</keyword>
<organism evidence="3 4">
    <name type="scientific">Platanthera zijinensis</name>
    <dbReference type="NCBI Taxonomy" id="2320716"/>
    <lineage>
        <taxon>Eukaryota</taxon>
        <taxon>Viridiplantae</taxon>
        <taxon>Streptophyta</taxon>
        <taxon>Embryophyta</taxon>
        <taxon>Tracheophyta</taxon>
        <taxon>Spermatophyta</taxon>
        <taxon>Magnoliopsida</taxon>
        <taxon>Liliopsida</taxon>
        <taxon>Asparagales</taxon>
        <taxon>Orchidaceae</taxon>
        <taxon>Orchidoideae</taxon>
        <taxon>Orchideae</taxon>
        <taxon>Orchidinae</taxon>
        <taxon>Platanthera</taxon>
    </lineage>
</organism>
<keyword evidence="4" id="KW-1185">Reference proteome</keyword>
<proteinExistence type="predicted"/>
<evidence type="ECO:0000313" key="4">
    <source>
        <dbReference type="Proteomes" id="UP001418222"/>
    </source>
</evidence>
<dbReference type="PANTHER" id="PTHR33780:SF10">
    <property type="entry name" value="TRANSMEMBRANE PROTEIN"/>
    <property type="match status" value="1"/>
</dbReference>
<keyword evidence="2" id="KW-0472">Membrane</keyword>
<sequence>MSFLVHAEPSNTLPQREPSSDTMLNHHTHFPFQNPGLGDNTPPTSKDGEANKPSKSSGGTGGATLLVLLGVAAFVAVTVFMFKLWQKKKRQEQYARLLKLFEEDDELELELGLRD</sequence>
<evidence type="ECO:0000256" key="2">
    <source>
        <dbReference type="SAM" id="Phobius"/>
    </source>
</evidence>
<comment type="caution">
    <text evidence="3">The sequence shown here is derived from an EMBL/GenBank/DDBJ whole genome shotgun (WGS) entry which is preliminary data.</text>
</comment>
<gene>
    <name evidence="3" type="ORF">KSP39_PZI004647</name>
</gene>
<feature type="transmembrane region" description="Helical" evidence="2">
    <location>
        <begin position="62"/>
        <end position="82"/>
    </location>
</feature>
<dbReference type="PANTHER" id="PTHR33780">
    <property type="entry name" value="EXPRESSED PROTEIN"/>
    <property type="match status" value="1"/>
</dbReference>
<protein>
    <submittedName>
        <fullName evidence="3">Uncharacterized protein</fullName>
    </submittedName>
</protein>
<accession>A0AAP0BVR0</accession>
<evidence type="ECO:0000256" key="1">
    <source>
        <dbReference type="SAM" id="MobiDB-lite"/>
    </source>
</evidence>
<evidence type="ECO:0000313" key="3">
    <source>
        <dbReference type="EMBL" id="KAK8951480.1"/>
    </source>
</evidence>
<dbReference type="EMBL" id="JBBWWQ010000003">
    <property type="protein sequence ID" value="KAK8951480.1"/>
    <property type="molecule type" value="Genomic_DNA"/>
</dbReference>
<dbReference type="AlphaFoldDB" id="A0AAP0BVR0"/>
<dbReference type="Proteomes" id="UP001418222">
    <property type="component" value="Unassembled WGS sequence"/>
</dbReference>
<keyword evidence="2" id="KW-1133">Transmembrane helix</keyword>
<name>A0AAP0BVR0_9ASPA</name>
<feature type="region of interest" description="Disordered" evidence="1">
    <location>
        <begin position="1"/>
        <end position="59"/>
    </location>
</feature>
<reference evidence="3 4" key="1">
    <citation type="journal article" date="2022" name="Nat. Plants">
        <title>Genomes of leafy and leafless Platanthera orchids illuminate the evolution of mycoheterotrophy.</title>
        <authorList>
            <person name="Li M.H."/>
            <person name="Liu K.W."/>
            <person name="Li Z."/>
            <person name="Lu H.C."/>
            <person name="Ye Q.L."/>
            <person name="Zhang D."/>
            <person name="Wang J.Y."/>
            <person name="Li Y.F."/>
            <person name="Zhong Z.M."/>
            <person name="Liu X."/>
            <person name="Yu X."/>
            <person name="Liu D.K."/>
            <person name="Tu X.D."/>
            <person name="Liu B."/>
            <person name="Hao Y."/>
            <person name="Liao X.Y."/>
            <person name="Jiang Y.T."/>
            <person name="Sun W.H."/>
            <person name="Chen J."/>
            <person name="Chen Y.Q."/>
            <person name="Ai Y."/>
            <person name="Zhai J.W."/>
            <person name="Wu S.S."/>
            <person name="Zhou Z."/>
            <person name="Hsiao Y.Y."/>
            <person name="Wu W.L."/>
            <person name="Chen Y.Y."/>
            <person name="Lin Y.F."/>
            <person name="Hsu J.L."/>
            <person name="Li C.Y."/>
            <person name="Wang Z.W."/>
            <person name="Zhao X."/>
            <person name="Zhong W.Y."/>
            <person name="Ma X.K."/>
            <person name="Ma L."/>
            <person name="Huang J."/>
            <person name="Chen G.Z."/>
            <person name="Huang M.Z."/>
            <person name="Huang L."/>
            <person name="Peng D.H."/>
            <person name="Luo Y.B."/>
            <person name="Zou S.Q."/>
            <person name="Chen S.P."/>
            <person name="Lan S."/>
            <person name="Tsai W.C."/>
            <person name="Van de Peer Y."/>
            <person name="Liu Z.J."/>
        </authorList>
    </citation>
    <scope>NUCLEOTIDE SEQUENCE [LARGE SCALE GENOMIC DNA]</scope>
    <source>
        <strain evidence="3">Lor287</strain>
    </source>
</reference>